<dbReference type="EMBL" id="JBGFFX010000001">
    <property type="protein sequence ID" value="MEY8769006.1"/>
    <property type="molecule type" value="Genomic_DNA"/>
</dbReference>
<organism evidence="1 2">
    <name type="scientific">Erwinia aeris</name>
    <dbReference type="NCBI Taxonomy" id="3239803"/>
    <lineage>
        <taxon>Bacteria</taxon>
        <taxon>Pseudomonadati</taxon>
        <taxon>Pseudomonadota</taxon>
        <taxon>Gammaproteobacteria</taxon>
        <taxon>Enterobacterales</taxon>
        <taxon>Erwiniaceae</taxon>
        <taxon>Erwinia</taxon>
    </lineage>
</organism>
<protein>
    <submittedName>
        <fullName evidence="1">Rz1 lytic protein</fullName>
    </submittedName>
</protein>
<sequence length="47" mass="5118">MTSQIDVPPVPENMTFGQAVELSAELYGLLGQANIDRAAIRQIESSR</sequence>
<comment type="caution">
    <text evidence="1">The sequence shown here is derived from an EMBL/GenBank/DDBJ whole genome shotgun (WGS) entry which is preliminary data.</text>
</comment>
<name>A0ABV4E2A6_9GAMM</name>
<proteinExistence type="predicted"/>
<gene>
    <name evidence="1" type="ORF">AB6T85_00935</name>
</gene>
<keyword evidence="2" id="KW-1185">Reference proteome</keyword>
<dbReference type="Proteomes" id="UP001565243">
    <property type="component" value="Unassembled WGS sequence"/>
</dbReference>
<evidence type="ECO:0000313" key="1">
    <source>
        <dbReference type="EMBL" id="MEY8769006.1"/>
    </source>
</evidence>
<reference evidence="1 2" key="1">
    <citation type="submission" date="2024-07" db="EMBL/GenBank/DDBJ databases">
        <authorList>
            <person name="Hebao G."/>
        </authorList>
    </citation>
    <scope>NUCLEOTIDE SEQUENCE [LARGE SCALE GENOMIC DNA]</scope>
    <source>
        <strain evidence="1 2">ACCC 02193</strain>
    </source>
</reference>
<evidence type="ECO:0000313" key="2">
    <source>
        <dbReference type="Proteomes" id="UP001565243"/>
    </source>
</evidence>
<accession>A0ABV4E2A6</accession>